<accession>R7SLZ9</accession>
<organism evidence="1 2">
    <name type="scientific">Dichomitus squalens (strain LYAD-421)</name>
    <name type="common">Western red white-rot fungus</name>
    <dbReference type="NCBI Taxonomy" id="732165"/>
    <lineage>
        <taxon>Eukaryota</taxon>
        <taxon>Fungi</taxon>
        <taxon>Dikarya</taxon>
        <taxon>Basidiomycota</taxon>
        <taxon>Agaricomycotina</taxon>
        <taxon>Agaricomycetes</taxon>
        <taxon>Polyporales</taxon>
        <taxon>Polyporaceae</taxon>
        <taxon>Dichomitus</taxon>
    </lineage>
</organism>
<dbReference type="RefSeq" id="XP_007371202.1">
    <property type="nucleotide sequence ID" value="XM_007371140.1"/>
</dbReference>
<evidence type="ECO:0000313" key="1">
    <source>
        <dbReference type="EMBL" id="EJF56062.1"/>
    </source>
</evidence>
<proteinExistence type="predicted"/>
<dbReference type="AlphaFoldDB" id="R7SLZ9"/>
<name>R7SLZ9_DICSQ</name>
<dbReference type="KEGG" id="dsq:DICSQDRAFT_113505"/>
<dbReference type="GeneID" id="18834111"/>
<dbReference type="EMBL" id="JH719486">
    <property type="protein sequence ID" value="EJF56062.1"/>
    <property type="molecule type" value="Genomic_DNA"/>
</dbReference>
<dbReference type="HOGENOM" id="CLU_049186_1_0_1"/>
<sequence length="319" mass="35441">MYSRVVGYLLFYAPNATALATLKDDIASCDTADQGPLQALYNLGEFYVKNLLLIFRKTRGRTPVPSDHPSRPSFEVAKSQVMEDLQSTPRNHSDAKLAALARDNFRCMVTGRVDLSSCENGLIAYSPGEFLCCAQCAYIFPDSLGNIRAGGRGDKEHQVATAWMLLKRFGHKDVYNELKSDTSKTNLHRLENIMTLEYSIHDLFDKMSLWFEAQSEPNVYRVAMAPRLELARSGLGVPATVHLTAHSDSPLPSPKYLAIHAACCRVAHMSGAAEYFDMILRDMEELQVLSEDGASADVLAYALPRLVEPDDPYRAIGTR</sequence>
<protein>
    <recommendedName>
        <fullName evidence="3">HNH nuclease domain-containing protein</fullName>
    </recommendedName>
</protein>
<dbReference type="OMA" id="EPENARY"/>
<evidence type="ECO:0008006" key="3">
    <source>
        <dbReference type="Google" id="ProtNLM"/>
    </source>
</evidence>
<evidence type="ECO:0000313" key="2">
    <source>
        <dbReference type="Proteomes" id="UP000053319"/>
    </source>
</evidence>
<dbReference type="Proteomes" id="UP000053319">
    <property type="component" value="Unassembled WGS sequence"/>
</dbReference>
<gene>
    <name evidence="1" type="ORF">DICSQDRAFT_113505</name>
</gene>
<dbReference type="OrthoDB" id="2104739at2759"/>
<reference evidence="1 2" key="1">
    <citation type="journal article" date="2012" name="Science">
        <title>The Paleozoic origin of enzymatic lignin decomposition reconstructed from 31 fungal genomes.</title>
        <authorList>
            <person name="Floudas D."/>
            <person name="Binder M."/>
            <person name="Riley R."/>
            <person name="Barry K."/>
            <person name="Blanchette R.A."/>
            <person name="Henrissat B."/>
            <person name="Martinez A.T."/>
            <person name="Otillar R."/>
            <person name="Spatafora J.W."/>
            <person name="Yadav J.S."/>
            <person name="Aerts A."/>
            <person name="Benoit I."/>
            <person name="Boyd A."/>
            <person name="Carlson A."/>
            <person name="Copeland A."/>
            <person name="Coutinho P.M."/>
            <person name="de Vries R.P."/>
            <person name="Ferreira P."/>
            <person name="Findley K."/>
            <person name="Foster B."/>
            <person name="Gaskell J."/>
            <person name="Glotzer D."/>
            <person name="Gorecki P."/>
            <person name="Heitman J."/>
            <person name="Hesse C."/>
            <person name="Hori C."/>
            <person name="Igarashi K."/>
            <person name="Jurgens J.A."/>
            <person name="Kallen N."/>
            <person name="Kersten P."/>
            <person name="Kohler A."/>
            <person name="Kuees U."/>
            <person name="Kumar T.K.A."/>
            <person name="Kuo A."/>
            <person name="LaButti K."/>
            <person name="Larrondo L.F."/>
            <person name="Lindquist E."/>
            <person name="Ling A."/>
            <person name="Lombard V."/>
            <person name="Lucas S."/>
            <person name="Lundell T."/>
            <person name="Martin R."/>
            <person name="McLaughlin D.J."/>
            <person name="Morgenstern I."/>
            <person name="Morin E."/>
            <person name="Murat C."/>
            <person name="Nagy L.G."/>
            <person name="Nolan M."/>
            <person name="Ohm R.A."/>
            <person name="Patyshakuliyeva A."/>
            <person name="Rokas A."/>
            <person name="Ruiz-Duenas F.J."/>
            <person name="Sabat G."/>
            <person name="Salamov A."/>
            <person name="Samejima M."/>
            <person name="Schmutz J."/>
            <person name="Slot J.C."/>
            <person name="St John F."/>
            <person name="Stenlid J."/>
            <person name="Sun H."/>
            <person name="Sun S."/>
            <person name="Syed K."/>
            <person name="Tsang A."/>
            <person name="Wiebenga A."/>
            <person name="Young D."/>
            <person name="Pisabarro A."/>
            <person name="Eastwood D.C."/>
            <person name="Martin F."/>
            <person name="Cullen D."/>
            <person name="Grigoriev I.V."/>
            <person name="Hibbett D.S."/>
        </authorList>
    </citation>
    <scope>NUCLEOTIDE SEQUENCE [LARGE SCALE GENOMIC DNA]</scope>
    <source>
        <strain evidence="1 2">LYAD-421 SS1</strain>
    </source>
</reference>